<organism evidence="1 2">
    <name type="scientific">Lysobacter enzymogenes</name>
    <dbReference type="NCBI Taxonomy" id="69"/>
    <lineage>
        <taxon>Bacteria</taxon>
        <taxon>Pseudomonadati</taxon>
        <taxon>Pseudomonadota</taxon>
        <taxon>Gammaproteobacteria</taxon>
        <taxon>Lysobacterales</taxon>
        <taxon>Lysobacteraceae</taxon>
        <taxon>Lysobacter</taxon>
    </lineage>
</organism>
<protein>
    <submittedName>
        <fullName evidence="1">Uncharacterized protein</fullName>
    </submittedName>
</protein>
<accession>A0A0S2DQF6</accession>
<reference evidence="1 2" key="1">
    <citation type="submission" date="2015-11" db="EMBL/GenBank/DDBJ databases">
        <title>Genome sequences of Lysobacter enzymogenes strain C3 and Lysobacter antibioticus ATCC 29479.</title>
        <authorList>
            <person name="Kobayashi D.Y."/>
        </authorList>
    </citation>
    <scope>NUCLEOTIDE SEQUENCE [LARGE SCALE GENOMIC DNA]</scope>
    <source>
        <strain evidence="1 2">C3</strain>
    </source>
</reference>
<proteinExistence type="predicted"/>
<dbReference type="EMBL" id="CP013140">
    <property type="protein sequence ID" value="ALN60723.1"/>
    <property type="molecule type" value="Genomic_DNA"/>
</dbReference>
<dbReference type="Proteomes" id="UP000061569">
    <property type="component" value="Chromosome"/>
</dbReference>
<dbReference type="AlphaFoldDB" id="A0A0S2DQF6"/>
<dbReference type="PATRIC" id="fig|69.6.peg.5297"/>
<evidence type="ECO:0000313" key="1">
    <source>
        <dbReference type="EMBL" id="ALN60723.1"/>
    </source>
</evidence>
<dbReference type="KEGG" id="lez:GLE_5382"/>
<gene>
    <name evidence="1" type="ORF">GLE_5382</name>
</gene>
<name>A0A0S2DQF6_LYSEN</name>
<sequence>MAVRKNIIYPHKQRSSSSLSVFFVPVPYTEEISSGKQTNG</sequence>
<dbReference type="STRING" id="69.GLE_5382"/>
<evidence type="ECO:0000313" key="2">
    <source>
        <dbReference type="Proteomes" id="UP000061569"/>
    </source>
</evidence>